<dbReference type="InterPro" id="IPR051906">
    <property type="entry name" value="TolC-like"/>
</dbReference>
<dbReference type="RefSeq" id="WP_168661344.1">
    <property type="nucleotide sequence ID" value="NZ_CP051180.1"/>
</dbReference>
<keyword evidence="3" id="KW-0813">Transport</keyword>
<name>A0A6H1UFS7_9GAMM</name>
<sequence length="444" mass="49416">MDWRRLAVLACFPAMLMAKPLSLDEAWQQLDNDSALLAAERQASKRAEGARDAAADLGLPSLDLSGSYVQLEKPLRLEIDEQLATPIGALPIDIALDLTERQIYRTSLTGAFPIYAGGRIEAAQKIKQAELEASMQQVEIRRRERFNLLVQRYYGVVLTKQNLDLRQQQVDARKTHFDHATLLEQQGQIAAVERLNAQVALDNAKVEAKSAQHQVKLAQYALNSLLQQAVEPTPYQRALVVPPLAPLEQRVGNEHPALLLFDAKQRQAKGAIAAEKGRYKPSLGLFGSYTLAEDNSILSHLEPEWFVGIRFSMPIFANDGRSGRLRAARSAELEARYRRQQTKQDLLLLLQSQHQAVEQAAYEYQAYASTVELATENRRLRQLAFQQGLATSLQLVDADQSLTAAQLARAQAQYHYLVALAQVVSLGGNFEPLLIGTNWESSNG</sequence>
<protein>
    <submittedName>
        <fullName evidence="8">TolC family protein</fullName>
    </submittedName>
</protein>
<organism evidence="8 9">
    <name type="scientific">Ferrimonas lipolytica</name>
    <dbReference type="NCBI Taxonomy" id="2724191"/>
    <lineage>
        <taxon>Bacteria</taxon>
        <taxon>Pseudomonadati</taxon>
        <taxon>Pseudomonadota</taxon>
        <taxon>Gammaproteobacteria</taxon>
        <taxon>Alteromonadales</taxon>
        <taxon>Ferrimonadaceae</taxon>
        <taxon>Ferrimonas</taxon>
    </lineage>
</organism>
<reference evidence="8 9" key="1">
    <citation type="submission" date="2020-04" db="EMBL/GenBank/DDBJ databases">
        <title>Ferrimonas sp. S7 isolated from sea water.</title>
        <authorList>
            <person name="Bae S.S."/>
            <person name="Baek K."/>
        </authorList>
    </citation>
    <scope>NUCLEOTIDE SEQUENCE [LARGE SCALE GENOMIC DNA]</scope>
    <source>
        <strain evidence="8 9">S7</strain>
    </source>
</reference>
<evidence type="ECO:0000256" key="5">
    <source>
        <dbReference type="ARBA" id="ARBA00022692"/>
    </source>
</evidence>
<gene>
    <name evidence="8" type="ORF">HER31_13975</name>
</gene>
<keyword evidence="6" id="KW-0472">Membrane</keyword>
<dbReference type="AlphaFoldDB" id="A0A6H1UFS7"/>
<evidence type="ECO:0000256" key="4">
    <source>
        <dbReference type="ARBA" id="ARBA00022452"/>
    </source>
</evidence>
<dbReference type="InterPro" id="IPR003423">
    <property type="entry name" value="OMP_efflux"/>
</dbReference>
<dbReference type="PANTHER" id="PTHR30026:SF5">
    <property type="entry name" value="ABC-TYPE EFFLUX SYSTEM SECRETIN COMPONENT"/>
    <property type="match status" value="1"/>
</dbReference>
<dbReference type="GO" id="GO:1990281">
    <property type="term" value="C:efflux pump complex"/>
    <property type="evidence" value="ECO:0007669"/>
    <property type="project" value="TreeGrafter"/>
</dbReference>
<dbReference type="Proteomes" id="UP000501602">
    <property type="component" value="Chromosome"/>
</dbReference>
<comment type="subcellular location">
    <subcellularLocation>
        <location evidence="1">Cell outer membrane</location>
    </subcellularLocation>
</comment>
<evidence type="ECO:0000256" key="7">
    <source>
        <dbReference type="ARBA" id="ARBA00023237"/>
    </source>
</evidence>
<dbReference type="GO" id="GO:0009279">
    <property type="term" value="C:cell outer membrane"/>
    <property type="evidence" value="ECO:0007669"/>
    <property type="project" value="UniProtKB-SubCell"/>
</dbReference>
<dbReference type="Gene3D" id="1.20.1600.10">
    <property type="entry name" value="Outer membrane efflux proteins (OEP)"/>
    <property type="match status" value="1"/>
</dbReference>
<dbReference type="PANTHER" id="PTHR30026">
    <property type="entry name" value="OUTER MEMBRANE PROTEIN TOLC"/>
    <property type="match status" value="1"/>
</dbReference>
<dbReference type="KEGG" id="fes:HER31_13975"/>
<keyword evidence="7" id="KW-0998">Cell outer membrane</keyword>
<accession>A0A6H1UFS7</accession>
<proteinExistence type="inferred from homology"/>
<evidence type="ECO:0000256" key="1">
    <source>
        <dbReference type="ARBA" id="ARBA00004442"/>
    </source>
</evidence>
<keyword evidence="5" id="KW-0812">Transmembrane</keyword>
<dbReference type="Pfam" id="PF02321">
    <property type="entry name" value="OEP"/>
    <property type="match status" value="2"/>
</dbReference>
<evidence type="ECO:0000256" key="2">
    <source>
        <dbReference type="ARBA" id="ARBA00007613"/>
    </source>
</evidence>
<evidence type="ECO:0000256" key="6">
    <source>
        <dbReference type="ARBA" id="ARBA00023136"/>
    </source>
</evidence>
<dbReference type="GO" id="GO:0015562">
    <property type="term" value="F:efflux transmembrane transporter activity"/>
    <property type="evidence" value="ECO:0007669"/>
    <property type="project" value="InterPro"/>
</dbReference>
<evidence type="ECO:0000313" key="9">
    <source>
        <dbReference type="Proteomes" id="UP000501602"/>
    </source>
</evidence>
<dbReference type="SUPFAM" id="SSF56954">
    <property type="entry name" value="Outer membrane efflux proteins (OEP)"/>
    <property type="match status" value="1"/>
</dbReference>
<evidence type="ECO:0000313" key="8">
    <source>
        <dbReference type="EMBL" id="QIZ77904.1"/>
    </source>
</evidence>
<comment type="similarity">
    <text evidence="2">Belongs to the outer membrane factor (OMF) (TC 1.B.17) family.</text>
</comment>
<evidence type="ECO:0000256" key="3">
    <source>
        <dbReference type="ARBA" id="ARBA00022448"/>
    </source>
</evidence>
<dbReference type="GO" id="GO:0015288">
    <property type="term" value="F:porin activity"/>
    <property type="evidence" value="ECO:0007669"/>
    <property type="project" value="TreeGrafter"/>
</dbReference>
<keyword evidence="9" id="KW-1185">Reference proteome</keyword>
<keyword evidence="4" id="KW-1134">Transmembrane beta strand</keyword>
<dbReference type="EMBL" id="CP051180">
    <property type="protein sequence ID" value="QIZ77904.1"/>
    <property type="molecule type" value="Genomic_DNA"/>
</dbReference>